<feature type="transmembrane region" description="Helical" evidence="3">
    <location>
        <begin position="697"/>
        <end position="719"/>
    </location>
</feature>
<feature type="transmembrane region" description="Helical" evidence="3">
    <location>
        <begin position="650"/>
        <end position="676"/>
    </location>
</feature>
<keyword evidence="3" id="KW-0472">Membrane</keyword>
<dbReference type="InterPro" id="IPR002110">
    <property type="entry name" value="Ankyrin_rpt"/>
</dbReference>
<keyword evidence="3" id="KW-0812">Transmembrane</keyword>
<feature type="repeat" description="ANK" evidence="1">
    <location>
        <begin position="56"/>
        <end position="79"/>
    </location>
</feature>
<reference evidence="5" key="1">
    <citation type="submission" date="2023-05" db="EMBL/GenBank/DDBJ databases">
        <authorList>
            <person name="Huff M."/>
        </authorList>
    </citation>
    <scope>NUCLEOTIDE SEQUENCE</scope>
</reference>
<proteinExistence type="predicted"/>
<dbReference type="EMBL" id="OU503053">
    <property type="protein sequence ID" value="CAI9781207.1"/>
    <property type="molecule type" value="Genomic_DNA"/>
</dbReference>
<dbReference type="InterPro" id="IPR036770">
    <property type="entry name" value="Ankyrin_rpt-contain_sf"/>
</dbReference>
<dbReference type="Gene3D" id="1.25.40.20">
    <property type="entry name" value="Ankyrin repeat-containing domain"/>
    <property type="match status" value="2"/>
</dbReference>
<dbReference type="PROSITE" id="PS50297">
    <property type="entry name" value="ANK_REP_REGION"/>
    <property type="match status" value="1"/>
</dbReference>
<keyword evidence="3" id="KW-1133">Transmembrane helix</keyword>
<dbReference type="Pfam" id="PF13962">
    <property type="entry name" value="PGG"/>
    <property type="match status" value="1"/>
</dbReference>
<feature type="region of interest" description="Disordered" evidence="2">
    <location>
        <begin position="288"/>
        <end position="341"/>
    </location>
</feature>
<dbReference type="AlphaFoldDB" id="A0AAD2A9Z7"/>
<feature type="region of interest" description="Disordered" evidence="2">
    <location>
        <begin position="419"/>
        <end position="458"/>
    </location>
</feature>
<feature type="domain" description="PGG" evidence="4">
    <location>
        <begin position="605"/>
        <end position="717"/>
    </location>
</feature>
<feature type="transmembrane region" description="Helical" evidence="3">
    <location>
        <begin position="725"/>
        <end position="744"/>
    </location>
</feature>
<accession>A0AAD2A9Z7</accession>
<evidence type="ECO:0000256" key="1">
    <source>
        <dbReference type="PROSITE-ProRule" id="PRU00023"/>
    </source>
</evidence>
<dbReference type="Proteomes" id="UP000834106">
    <property type="component" value="Chromosome 18"/>
</dbReference>
<protein>
    <recommendedName>
        <fullName evidence="4">PGG domain-containing protein</fullName>
    </recommendedName>
</protein>
<dbReference type="SUPFAM" id="SSF48403">
    <property type="entry name" value="Ankyrin repeat"/>
    <property type="match status" value="1"/>
</dbReference>
<evidence type="ECO:0000256" key="2">
    <source>
        <dbReference type="SAM" id="MobiDB-lite"/>
    </source>
</evidence>
<dbReference type="PANTHER" id="PTHR24177:SF103">
    <property type="entry name" value="PGG DOMAIN-CONTAINING PROTEIN"/>
    <property type="match status" value="1"/>
</dbReference>
<name>A0AAD2A9Z7_9LAMI</name>
<keyword evidence="1" id="KW-0040">ANK repeat</keyword>
<gene>
    <name evidence="5" type="ORF">FPE_LOCUS28637</name>
</gene>
<dbReference type="InterPro" id="IPR026961">
    <property type="entry name" value="PGG_dom"/>
</dbReference>
<dbReference type="PROSITE" id="PS50088">
    <property type="entry name" value="ANK_REPEAT"/>
    <property type="match status" value="1"/>
</dbReference>
<dbReference type="PANTHER" id="PTHR24177">
    <property type="entry name" value="CASKIN"/>
    <property type="match status" value="1"/>
</dbReference>
<feature type="compositionally biased region" description="Basic and acidic residues" evidence="2">
    <location>
        <begin position="288"/>
        <end position="305"/>
    </location>
</feature>
<dbReference type="GO" id="GO:0016020">
    <property type="term" value="C:membrane"/>
    <property type="evidence" value="ECO:0007669"/>
    <property type="project" value="TreeGrafter"/>
</dbReference>
<organism evidence="5 6">
    <name type="scientific">Fraxinus pennsylvanica</name>
    <dbReference type="NCBI Taxonomy" id="56036"/>
    <lineage>
        <taxon>Eukaryota</taxon>
        <taxon>Viridiplantae</taxon>
        <taxon>Streptophyta</taxon>
        <taxon>Embryophyta</taxon>
        <taxon>Tracheophyta</taxon>
        <taxon>Spermatophyta</taxon>
        <taxon>Magnoliopsida</taxon>
        <taxon>eudicotyledons</taxon>
        <taxon>Gunneridae</taxon>
        <taxon>Pentapetalae</taxon>
        <taxon>asterids</taxon>
        <taxon>lamiids</taxon>
        <taxon>Lamiales</taxon>
        <taxon>Oleaceae</taxon>
        <taxon>Oleeae</taxon>
        <taxon>Fraxinus</taxon>
    </lineage>
</organism>
<evidence type="ECO:0000313" key="5">
    <source>
        <dbReference type="EMBL" id="CAI9781207.1"/>
    </source>
</evidence>
<sequence length="766" mass="86220">MDNGQKLISEQGFSSIFGQEEIKKNLFRNAMNLNWNEVIETYAQHPWAHKAKITRSGDTALHIAISYGKETIVEQLMEKILKKKETACDVLKTRNELGNTPLHLAASLGNVKMCRVIALDYSTLIGERNEDGETPFFQAVLNGKREAFRCLHDICGTHKGYSYCKKKNGETILHSAISGEYFYLALTIIQFYPDLINAVTEDGATPLHLLACIPSAFRSGSYIRGFRRLIYCCIFVHEPEDIDPMHDLSQGSQHDTKATYPENYQTCIGFAGLVSKIFRLPKIGRSKNENKGITDEENPKGKQPDLQRQQSSTKYGNNEKSHVNDPRGQQPDTNHGRSHLPPNYVTCFNLIKLISKSMLVILGLGSHDIVKLHEKKEKHIWSVKITDELLKRASTNEYENSGESPQHFMSHKRDVEIPFSVPDAGDISKPGDDQTPQTSDGVDRKKGNNGNGNKKKMQEIEKGETALLVAAKNGVVEMVEKIIKLFPVAINDMNTSKKNIVLLAAENRQPRVYRFLLEKTIMKEDIFRKVDIDGNSALHLAAKLGDHRPWLIPGSALQMQWETKWYKFVKESMPLHFFVSQNKENKTARELFTESHNVLIKSGREWLSNTSESCSVVAALIATVAFATSTTFPGGFKEESNKPTFANEPAFNAFSIASLVALCFSVTSLVMFLAILTSRYQEKDFTKDLPTKLLVGLTTLFVSIASILVSFCAGHFFVLKDELKYSAFLVYGITCLPVTFFAKAQFPLYFDLIRAIVRNVPERSYE</sequence>
<evidence type="ECO:0000259" key="4">
    <source>
        <dbReference type="Pfam" id="PF13962"/>
    </source>
</evidence>
<evidence type="ECO:0000256" key="3">
    <source>
        <dbReference type="SAM" id="Phobius"/>
    </source>
</evidence>
<keyword evidence="6" id="KW-1185">Reference proteome</keyword>
<dbReference type="SMART" id="SM00248">
    <property type="entry name" value="ANK"/>
    <property type="match status" value="7"/>
</dbReference>
<evidence type="ECO:0000313" key="6">
    <source>
        <dbReference type="Proteomes" id="UP000834106"/>
    </source>
</evidence>
<dbReference type="Pfam" id="PF12796">
    <property type="entry name" value="Ank_2"/>
    <property type="match status" value="2"/>
</dbReference>
<feature type="compositionally biased region" description="Polar residues" evidence="2">
    <location>
        <begin position="306"/>
        <end position="316"/>
    </location>
</feature>